<dbReference type="PROSITE" id="PS00901">
    <property type="entry name" value="CYS_SYNTHASE"/>
    <property type="match status" value="1"/>
</dbReference>
<accession>A0A9N8F3K8</accession>
<dbReference type="InterPro" id="IPR001216">
    <property type="entry name" value="P-phosphate_BS"/>
</dbReference>
<dbReference type="Pfam" id="PF00291">
    <property type="entry name" value="PALP"/>
    <property type="match status" value="1"/>
</dbReference>
<dbReference type="CDD" id="cd01561">
    <property type="entry name" value="CBS_like"/>
    <property type="match status" value="1"/>
</dbReference>
<evidence type="ECO:0000313" key="7">
    <source>
        <dbReference type="Proteomes" id="UP001153069"/>
    </source>
</evidence>
<evidence type="ECO:0000256" key="4">
    <source>
        <dbReference type="SAM" id="SignalP"/>
    </source>
</evidence>
<keyword evidence="3" id="KW-0663">Pyridoxal phosphate</keyword>
<organism evidence="6 7">
    <name type="scientific">Seminavis robusta</name>
    <dbReference type="NCBI Taxonomy" id="568900"/>
    <lineage>
        <taxon>Eukaryota</taxon>
        <taxon>Sar</taxon>
        <taxon>Stramenopiles</taxon>
        <taxon>Ochrophyta</taxon>
        <taxon>Bacillariophyta</taxon>
        <taxon>Bacillariophyceae</taxon>
        <taxon>Bacillariophycidae</taxon>
        <taxon>Naviculales</taxon>
        <taxon>Naviculaceae</taxon>
        <taxon>Seminavis</taxon>
    </lineage>
</organism>
<reference evidence="6" key="1">
    <citation type="submission" date="2020-06" db="EMBL/GenBank/DDBJ databases">
        <authorList>
            <consortium name="Plant Systems Biology data submission"/>
        </authorList>
    </citation>
    <scope>NUCLEOTIDE SEQUENCE</scope>
    <source>
        <strain evidence="6">D6</strain>
    </source>
</reference>
<evidence type="ECO:0000256" key="1">
    <source>
        <dbReference type="ARBA" id="ARBA00001933"/>
    </source>
</evidence>
<comment type="caution">
    <text evidence="6">The sequence shown here is derived from an EMBL/GenBank/DDBJ whole genome shotgun (WGS) entry which is preliminary data.</text>
</comment>
<dbReference type="AlphaFoldDB" id="A0A9N8F3K8"/>
<proteinExistence type="inferred from homology"/>
<feature type="domain" description="Tryptophan synthase beta chain-like PALP" evidence="5">
    <location>
        <begin position="53"/>
        <end position="333"/>
    </location>
</feature>
<dbReference type="GO" id="GO:0006535">
    <property type="term" value="P:cysteine biosynthetic process from serine"/>
    <property type="evidence" value="ECO:0007669"/>
    <property type="project" value="InterPro"/>
</dbReference>
<protein>
    <submittedName>
        <fullName evidence="6">Cysteine synthase (Partial)</fullName>
    </submittedName>
</protein>
<dbReference type="PANTHER" id="PTHR10314">
    <property type="entry name" value="CYSTATHIONINE BETA-SYNTHASE"/>
    <property type="match status" value="1"/>
</dbReference>
<keyword evidence="4" id="KW-0732">Signal</keyword>
<feature type="signal peptide" evidence="4">
    <location>
        <begin position="1"/>
        <end position="21"/>
    </location>
</feature>
<feature type="non-terminal residue" evidence="6">
    <location>
        <position position="1"/>
    </location>
</feature>
<dbReference type="Gene3D" id="3.40.50.1100">
    <property type="match status" value="2"/>
</dbReference>
<feature type="chain" id="PRO_5040493159" evidence="4">
    <location>
        <begin position="22"/>
        <end position="335"/>
    </location>
</feature>
<dbReference type="InterPro" id="IPR001926">
    <property type="entry name" value="TrpB-like_PALP"/>
</dbReference>
<dbReference type="OrthoDB" id="37918at2759"/>
<dbReference type="SUPFAM" id="SSF53686">
    <property type="entry name" value="Tryptophan synthase beta subunit-like PLP-dependent enzymes"/>
    <property type="match status" value="1"/>
</dbReference>
<gene>
    <name evidence="6" type="ORF">SEMRO_3181_G344820.1</name>
</gene>
<name>A0A9N8F3K8_9STRA</name>
<dbReference type="InterPro" id="IPR036052">
    <property type="entry name" value="TrpB-like_PALP_sf"/>
</dbReference>
<comment type="similarity">
    <text evidence="2">Belongs to the cysteine synthase/cystathionine beta-synthase family.</text>
</comment>
<evidence type="ECO:0000256" key="3">
    <source>
        <dbReference type="ARBA" id="ARBA00022898"/>
    </source>
</evidence>
<dbReference type="InterPro" id="IPR050214">
    <property type="entry name" value="Cys_Synth/Cystath_Beta-Synth"/>
</dbReference>
<evidence type="ECO:0000313" key="6">
    <source>
        <dbReference type="EMBL" id="CAB9531004.1"/>
    </source>
</evidence>
<keyword evidence="7" id="KW-1185">Reference proteome</keyword>
<comment type="cofactor">
    <cofactor evidence="1">
        <name>pyridoxal 5'-phosphate</name>
        <dbReference type="ChEBI" id="CHEBI:597326"/>
    </cofactor>
</comment>
<sequence>MANPVLKIIIVLFCLFCPNNSMTITKAAAGGLTSRLATYSASRGFSLHESIVDTIGKTPIIKLQRLSPKPDVNVYVKLESENPGGSIKDRLAYGIIEWAEKHGHLQPGQTVIEASSGNTGIGLAVVCASKGYPLVVVMSESFSVERRKLMRFFGAKVVLTNPAHKASGMIIKTKELADKHGYFWPDQFSHEANQWIHQQTTGPEIVAAFAEKKLDHFVCAYGTGGTVVGTSRYLKEHMPATKIHVCEPSNAPMLYSGIKSTYDGDSRIPEKAHPVWRPHLFQGWATDFVPRLMTDLLTEFPDMDIMPTSGFDAIDCSREMAKKEGIFSGTSGGGV</sequence>
<evidence type="ECO:0000256" key="2">
    <source>
        <dbReference type="ARBA" id="ARBA00007103"/>
    </source>
</evidence>
<evidence type="ECO:0000259" key="5">
    <source>
        <dbReference type="Pfam" id="PF00291"/>
    </source>
</evidence>
<dbReference type="FunFam" id="3.40.50.1100:FF:000003">
    <property type="entry name" value="Cystathionine beta-synthase"/>
    <property type="match status" value="1"/>
</dbReference>
<dbReference type="Proteomes" id="UP001153069">
    <property type="component" value="Unassembled WGS sequence"/>
</dbReference>
<dbReference type="EMBL" id="CAICTM010003179">
    <property type="protein sequence ID" value="CAB9531004.1"/>
    <property type="molecule type" value="Genomic_DNA"/>
</dbReference>